<gene>
    <name evidence="1" type="ORF">PSON_ATCC_30995.1.T0280295</name>
</gene>
<sequence>MAEMLIKMINNPQEIDGKKILELISECCQSKNLQFVYDGPNFCQLSGEIIGEKQTIKLNTNRISQIVVLKDQLRELINKNCFYNDYFEPAFQRIYNITILNFNNIDSKEQIEIPYIDITDEILNQVFTGDELEAIKQKQLQHYKQIYQYPYLENEVDFCCPITQEKCLSFLEGINLQGYFFSVDGAIKVLETQSNKLFPHQIEYLQIQKTQINQRAQQQCRTTKMSEKNLNDQMIFKCPQTQKSYFICFEGIKFENQNYSLEGLIQLYEKSPNIIKNQLKQNPLLIEYIEKVRNGQKYEEEQCSNLDQSNQF</sequence>
<dbReference type="OrthoDB" id="305958at2759"/>
<name>A0A8S1LWJ5_9CILI</name>
<dbReference type="EMBL" id="CAJJDN010000028">
    <property type="protein sequence ID" value="CAD8071847.1"/>
    <property type="molecule type" value="Genomic_DNA"/>
</dbReference>
<proteinExistence type="predicted"/>
<organism evidence="1 2">
    <name type="scientific">Paramecium sonneborni</name>
    <dbReference type="NCBI Taxonomy" id="65129"/>
    <lineage>
        <taxon>Eukaryota</taxon>
        <taxon>Sar</taxon>
        <taxon>Alveolata</taxon>
        <taxon>Ciliophora</taxon>
        <taxon>Intramacronucleata</taxon>
        <taxon>Oligohymenophorea</taxon>
        <taxon>Peniculida</taxon>
        <taxon>Parameciidae</taxon>
        <taxon>Paramecium</taxon>
    </lineage>
</organism>
<comment type="caution">
    <text evidence="1">The sequence shown here is derived from an EMBL/GenBank/DDBJ whole genome shotgun (WGS) entry which is preliminary data.</text>
</comment>
<keyword evidence="2" id="KW-1185">Reference proteome</keyword>
<evidence type="ECO:0000313" key="1">
    <source>
        <dbReference type="EMBL" id="CAD8071847.1"/>
    </source>
</evidence>
<protein>
    <submittedName>
        <fullName evidence="1">Uncharacterized protein</fullName>
    </submittedName>
</protein>
<evidence type="ECO:0000313" key="2">
    <source>
        <dbReference type="Proteomes" id="UP000692954"/>
    </source>
</evidence>
<dbReference type="AlphaFoldDB" id="A0A8S1LWJ5"/>
<accession>A0A8S1LWJ5</accession>
<reference evidence="1" key="1">
    <citation type="submission" date="2021-01" db="EMBL/GenBank/DDBJ databases">
        <authorList>
            <consortium name="Genoscope - CEA"/>
            <person name="William W."/>
        </authorList>
    </citation>
    <scope>NUCLEOTIDE SEQUENCE</scope>
</reference>
<dbReference type="Proteomes" id="UP000692954">
    <property type="component" value="Unassembled WGS sequence"/>
</dbReference>